<sequence length="76" mass="7747">MSTHHPDPDPRESPGLGPGGGVPPGETPPGEDSTGSETGPRDLPTRGWAKGPAIILGIVVVLCAAFFIAYAVIMAR</sequence>
<dbReference type="InterPro" id="IPR045512">
    <property type="entry name" value="DUF6480"/>
</dbReference>
<proteinExistence type="predicted"/>
<evidence type="ECO:0000313" key="3">
    <source>
        <dbReference type="EMBL" id="MEE4418493.1"/>
    </source>
</evidence>
<evidence type="ECO:0000256" key="2">
    <source>
        <dbReference type="SAM" id="Phobius"/>
    </source>
</evidence>
<accession>A0ABU7NHY7</accession>
<keyword evidence="2" id="KW-0472">Membrane</keyword>
<comment type="caution">
    <text evidence="3">The sequence shown here is derived from an EMBL/GenBank/DDBJ whole genome shotgun (WGS) entry which is preliminary data.</text>
</comment>
<dbReference type="Proteomes" id="UP001307760">
    <property type="component" value="Unassembled WGS sequence"/>
</dbReference>
<dbReference type="RefSeq" id="WP_261953078.1">
    <property type="nucleotide sequence ID" value="NZ_JAZBJP010000001.1"/>
</dbReference>
<reference evidence="3 4" key="1">
    <citation type="submission" date="2023-12" db="EMBL/GenBank/DDBJ databases">
        <title>30 novel species of actinomycetes from the DSMZ collection.</title>
        <authorList>
            <person name="Nouioui I."/>
        </authorList>
    </citation>
    <scope>NUCLEOTIDE SEQUENCE [LARGE SCALE GENOMIC DNA]</scope>
    <source>
        <strain evidence="3 4">DSM 41528</strain>
    </source>
</reference>
<gene>
    <name evidence="3" type="ORF">V2J85_03905</name>
</gene>
<protein>
    <submittedName>
        <fullName evidence="3">DUF6480 family protein</fullName>
    </submittedName>
</protein>
<feature type="region of interest" description="Disordered" evidence="1">
    <location>
        <begin position="1"/>
        <end position="47"/>
    </location>
</feature>
<name>A0ABU7NHY7_9ACTN</name>
<organism evidence="3 4">
    <name type="scientific">Streptomyces bugieae</name>
    <dbReference type="NCBI Taxonomy" id="3098223"/>
    <lineage>
        <taxon>Bacteria</taxon>
        <taxon>Bacillati</taxon>
        <taxon>Actinomycetota</taxon>
        <taxon>Actinomycetes</taxon>
        <taxon>Kitasatosporales</taxon>
        <taxon>Streptomycetaceae</taxon>
        <taxon>Streptomyces</taxon>
    </lineage>
</organism>
<evidence type="ECO:0000256" key="1">
    <source>
        <dbReference type="SAM" id="MobiDB-lite"/>
    </source>
</evidence>
<keyword evidence="2" id="KW-1133">Transmembrane helix</keyword>
<feature type="compositionally biased region" description="Basic and acidic residues" evidence="1">
    <location>
        <begin position="1"/>
        <end position="12"/>
    </location>
</feature>
<keyword evidence="2" id="KW-0812">Transmembrane</keyword>
<dbReference type="EMBL" id="JAZBJP010000001">
    <property type="protein sequence ID" value="MEE4418493.1"/>
    <property type="molecule type" value="Genomic_DNA"/>
</dbReference>
<evidence type="ECO:0000313" key="4">
    <source>
        <dbReference type="Proteomes" id="UP001307760"/>
    </source>
</evidence>
<feature type="transmembrane region" description="Helical" evidence="2">
    <location>
        <begin position="53"/>
        <end position="73"/>
    </location>
</feature>
<dbReference type="Pfam" id="PF20088">
    <property type="entry name" value="DUF6480"/>
    <property type="match status" value="1"/>
</dbReference>
<keyword evidence="4" id="KW-1185">Reference proteome</keyword>